<dbReference type="Pfam" id="PF01872">
    <property type="entry name" value="RibD_C"/>
    <property type="match status" value="1"/>
</dbReference>
<sequence>MGKVIASATVSLDGFIADESDQVGPLFDWYNNGEVPFNGGDPERVFHVSATSAAYLQETWSRIGTAVIGRRLFDITNGWNGRPAAGEAVFVVTHEPPTSWPFPEAPFTFVTDGLASAITQAKAAAGDKDVSLTGGNLLGQALAAGLVDELQVNLVPVVFGKGVRFFGAYDGPPALLDDPQIVQAGRVTHMRYRVRR</sequence>
<protein>
    <submittedName>
        <fullName evidence="2">Dihydrofolate reductase family protein</fullName>
    </submittedName>
</protein>
<dbReference type="EMBL" id="JBHLUH010000059">
    <property type="protein sequence ID" value="MFC0531331.1"/>
    <property type="molecule type" value="Genomic_DNA"/>
</dbReference>
<dbReference type="InterPro" id="IPR024072">
    <property type="entry name" value="DHFR-like_dom_sf"/>
</dbReference>
<evidence type="ECO:0000313" key="2">
    <source>
        <dbReference type="EMBL" id="MFC0531331.1"/>
    </source>
</evidence>
<dbReference type="PANTHER" id="PTHR38011:SF12">
    <property type="entry name" value="BIFUNCTIONAL DEAMINASE-REDUCTASE DOMAIN PROTEIN"/>
    <property type="match status" value="1"/>
</dbReference>
<name>A0ABV6M9L4_9ACTN</name>
<comment type="caution">
    <text evidence="2">The sequence shown here is derived from an EMBL/GenBank/DDBJ whole genome shotgun (WGS) entry which is preliminary data.</text>
</comment>
<proteinExistence type="predicted"/>
<dbReference type="InterPro" id="IPR050765">
    <property type="entry name" value="Riboflavin_Biosynth_HTPR"/>
</dbReference>
<reference evidence="2 3" key="1">
    <citation type="submission" date="2024-09" db="EMBL/GenBank/DDBJ databases">
        <authorList>
            <person name="Sun Q."/>
            <person name="Mori K."/>
        </authorList>
    </citation>
    <scope>NUCLEOTIDE SEQUENCE [LARGE SCALE GENOMIC DNA]</scope>
    <source>
        <strain evidence="2 3">TBRC 3947</strain>
    </source>
</reference>
<evidence type="ECO:0000259" key="1">
    <source>
        <dbReference type="Pfam" id="PF01872"/>
    </source>
</evidence>
<keyword evidence="3" id="KW-1185">Reference proteome</keyword>
<dbReference type="SUPFAM" id="SSF53597">
    <property type="entry name" value="Dihydrofolate reductase-like"/>
    <property type="match status" value="1"/>
</dbReference>
<dbReference type="InterPro" id="IPR002734">
    <property type="entry name" value="RibDG_C"/>
</dbReference>
<dbReference type="PANTHER" id="PTHR38011">
    <property type="entry name" value="DIHYDROFOLATE REDUCTASE FAMILY PROTEIN (AFU_ORTHOLOGUE AFUA_8G06820)"/>
    <property type="match status" value="1"/>
</dbReference>
<gene>
    <name evidence="2" type="ORF">ACFFIA_27175</name>
</gene>
<evidence type="ECO:0000313" key="3">
    <source>
        <dbReference type="Proteomes" id="UP001589867"/>
    </source>
</evidence>
<organism evidence="2 3">
    <name type="scientific">Phytohabitans kaempferiae</name>
    <dbReference type="NCBI Taxonomy" id="1620943"/>
    <lineage>
        <taxon>Bacteria</taxon>
        <taxon>Bacillati</taxon>
        <taxon>Actinomycetota</taxon>
        <taxon>Actinomycetes</taxon>
        <taxon>Micromonosporales</taxon>
        <taxon>Micromonosporaceae</taxon>
    </lineage>
</organism>
<dbReference type="Gene3D" id="3.40.430.10">
    <property type="entry name" value="Dihydrofolate Reductase, subunit A"/>
    <property type="match status" value="1"/>
</dbReference>
<accession>A0ABV6M9L4</accession>
<feature type="domain" description="Bacterial bifunctional deaminase-reductase C-terminal" evidence="1">
    <location>
        <begin position="3"/>
        <end position="169"/>
    </location>
</feature>
<dbReference type="Proteomes" id="UP001589867">
    <property type="component" value="Unassembled WGS sequence"/>
</dbReference>
<dbReference type="RefSeq" id="WP_377255574.1">
    <property type="nucleotide sequence ID" value="NZ_JBHLUH010000059.1"/>
</dbReference>